<comment type="caution">
    <text evidence="9">The sequence shown here is derived from an EMBL/GenBank/DDBJ whole genome shotgun (WGS) entry which is preliminary data.</text>
</comment>
<dbReference type="GO" id="GO:0046872">
    <property type="term" value="F:metal ion binding"/>
    <property type="evidence" value="ECO:0007669"/>
    <property type="project" value="UniProtKB-KW"/>
</dbReference>
<dbReference type="GO" id="GO:0006046">
    <property type="term" value="P:N-acetylglucosamine catabolic process"/>
    <property type="evidence" value="ECO:0007669"/>
    <property type="project" value="TreeGrafter"/>
</dbReference>
<name>A0A227KCF6_9BURK</name>
<feature type="binding site" evidence="6">
    <location>
        <position position="62"/>
    </location>
    <ligand>
        <name>Zn(2+)</name>
        <dbReference type="ChEBI" id="CHEBI:29105"/>
        <label>1</label>
        <note>catalytic</note>
    </ligand>
</feature>
<keyword evidence="10" id="KW-1185">Reference proteome</keyword>
<keyword evidence="3 6" id="KW-0479">Metal-binding</keyword>
<feature type="binding site" evidence="6">
    <location>
        <position position="223"/>
    </location>
    <ligand>
        <name>Zn(2+)</name>
        <dbReference type="ChEBI" id="CHEBI:29105"/>
        <label>2</label>
        <note>catalytic</note>
    </ligand>
</feature>
<dbReference type="NCBIfam" id="TIGR01975">
    <property type="entry name" value="isoAsp_dipep"/>
    <property type="match status" value="1"/>
</dbReference>
<feature type="domain" description="Amidohydrolase-related" evidence="8">
    <location>
        <begin position="53"/>
        <end position="377"/>
    </location>
</feature>
<dbReference type="GO" id="GO:0008798">
    <property type="term" value="F:beta-aspartyl-peptidase activity"/>
    <property type="evidence" value="ECO:0007669"/>
    <property type="project" value="InterPro"/>
</dbReference>
<dbReference type="Gene3D" id="2.30.40.10">
    <property type="entry name" value="Urease, subunit C, domain 1"/>
    <property type="match status" value="1"/>
</dbReference>
<keyword evidence="3" id="KW-0645">Protease</keyword>
<comment type="similarity">
    <text evidence="1">Belongs to the metallo-dependent hydrolases superfamily. NagA family.</text>
</comment>
<comment type="PTM">
    <text evidence="3">Carboxylation allows a single lysine to coordinate two zinc ions.</text>
</comment>
<evidence type="ECO:0000256" key="6">
    <source>
        <dbReference type="PIRSR" id="PIRSR001238-3"/>
    </source>
</evidence>
<comment type="function">
    <text evidence="3">Catalyzes the hydrolytic cleavage of a subset of L-isoaspartyl (L-beta-aspartyl) dipeptides. Used to degrade proteins damaged by L-isoaspartyl residues formation.</text>
</comment>
<accession>A0A227KCF6</accession>
<evidence type="ECO:0000256" key="2">
    <source>
        <dbReference type="ARBA" id="ARBA00022801"/>
    </source>
</evidence>
<dbReference type="AlphaFoldDB" id="A0A227KCF6"/>
<dbReference type="SUPFAM" id="SSF51556">
    <property type="entry name" value="Metallo-dependent hydrolases"/>
    <property type="match status" value="1"/>
</dbReference>
<evidence type="ECO:0000313" key="9">
    <source>
        <dbReference type="EMBL" id="OXE44556.1"/>
    </source>
</evidence>
<feature type="binding site" evidence="6">
    <location>
        <position position="195"/>
    </location>
    <ligand>
        <name>Zn(2+)</name>
        <dbReference type="ChEBI" id="CHEBI:29105"/>
        <label>2</label>
        <note>catalytic</note>
    </ligand>
</feature>
<dbReference type="InterPro" id="IPR010229">
    <property type="entry name" value="Pept_M38_dipep"/>
</dbReference>
<dbReference type="EMBL" id="NHMP01000010">
    <property type="protein sequence ID" value="OXE44556.1"/>
    <property type="molecule type" value="Genomic_DNA"/>
</dbReference>
<dbReference type="PIRSF" id="PIRSF001238">
    <property type="entry name" value="IadA"/>
    <property type="match status" value="1"/>
</dbReference>
<keyword evidence="3 6" id="KW-0862">Zinc</keyword>
<evidence type="ECO:0000256" key="4">
    <source>
        <dbReference type="PIRSR" id="PIRSR001238-1"/>
    </source>
</evidence>
<dbReference type="InterPro" id="IPR011059">
    <property type="entry name" value="Metal-dep_hydrolase_composite"/>
</dbReference>
<dbReference type="GeneID" id="78361238"/>
<dbReference type="PANTHER" id="PTHR11113:SF14">
    <property type="entry name" value="N-ACETYLGLUCOSAMINE-6-PHOSPHATE DEACETYLASE"/>
    <property type="match status" value="1"/>
</dbReference>
<proteinExistence type="inferred from homology"/>
<dbReference type="GO" id="GO:0005737">
    <property type="term" value="C:cytoplasm"/>
    <property type="evidence" value="ECO:0007669"/>
    <property type="project" value="UniProtKB-SubCell"/>
</dbReference>
<protein>
    <recommendedName>
        <fullName evidence="3">Isoaspartyl dipeptidase</fullName>
        <ecNumber evidence="3">3.4.19.-</ecNumber>
    </recommendedName>
</protein>
<evidence type="ECO:0000256" key="3">
    <source>
        <dbReference type="PIRNR" id="PIRNR001238"/>
    </source>
</evidence>
<dbReference type="RefSeq" id="WP_066592334.1">
    <property type="nucleotide sequence ID" value="NZ_CAJTBZ010000025.1"/>
</dbReference>
<dbReference type="Pfam" id="PF01979">
    <property type="entry name" value="Amidohydro_1"/>
    <property type="match status" value="1"/>
</dbReference>
<comment type="PTM">
    <text evidence="7">Carbamylation allows a single lysine to coordinate two zinc ions.</text>
</comment>
<dbReference type="InterPro" id="IPR032466">
    <property type="entry name" value="Metal_Hydrolase"/>
</dbReference>
<dbReference type="GO" id="GO:0008237">
    <property type="term" value="F:metallopeptidase activity"/>
    <property type="evidence" value="ECO:0007669"/>
    <property type="project" value="UniProtKB-KW"/>
</dbReference>
<comment type="similarity">
    <text evidence="3">Belongs to the peptidase M38 family.</text>
</comment>
<feature type="binding site" description="via carbamate group" evidence="6">
    <location>
        <position position="156"/>
    </location>
    <ligand>
        <name>Zn(2+)</name>
        <dbReference type="ChEBI" id="CHEBI:29105"/>
        <label>2</label>
        <note>catalytic</note>
    </ligand>
</feature>
<feature type="binding site" evidence="5">
    <location>
        <begin position="69"/>
        <end position="71"/>
    </location>
    <ligand>
        <name>substrate</name>
    </ligand>
</feature>
<dbReference type="Proteomes" id="UP000214610">
    <property type="component" value="Unassembled WGS sequence"/>
</dbReference>
<dbReference type="GO" id="GO:0008448">
    <property type="term" value="F:N-acetylglucosamine-6-phosphate deacetylase activity"/>
    <property type="evidence" value="ECO:0007669"/>
    <property type="project" value="TreeGrafter"/>
</dbReference>
<feature type="binding site" evidence="5">
    <location>
        <position position="100"/>
    </location>
    <ligand>
        <name>substrate</name>
    </ligand>
</feature>
<evidence type="ECO:0000313" key="10">
    <source>
        <dbReference type="Proteomes" id="UP000214610"/>
    </source>
</evidence>
<evidence type="ECO:0000256" key="7">
    <source>
        <dbReference type="PIRSR" id="PIRSR001238-50"/>
    </source>
</evidence>
<comment type="cofactor">
    <cofactor evidence="3 6">
        <name>Zn(2+)</name>
        <dbReference type="ChEBI" id="CHEBI:29105"/>
    </cofactor>
    <text evidence="3 6">Binds 2 Zn(2+) ions per subunit.</text>
</comment>
<feature type="binding site" evidence="6">
    <location>
        <position position="64"/>
    </location>
    <ligand>
        <name>Zn(2+)</name>
        <dbReference type="ChEBI" id="CHEBI:29105"/>
        <label>1</label>
        <note>catalytic</note>
    </ligand>
</feature>
<feature type="binding site" evidence="5">
    <location>
        <position position="163"/>
    </location>
    <ligand>
        <name>substrate</name>
    </ligand>
</feature>
<gene>
    <name evidence="9" type="ORF">ADH67_11790</name>
</gene>
<feature type="modified residue" description="N6-carboxylysine" evidence="7">
    <location>
        <position position="156"/>
    </location>
</feature>
<keyword evidence="2 3" id="KW-0378">Hydrolase</keyword>
<feature type="binding site" evidence="5">
    <location>
        <position position="226"/>
    </location>
    <ligand>
        <name>substrate</name>
    </ligand>
</feature>
<reference evidence="10" key="1">
    <citation type="submission" date="2017-05" db="EMBL/GenBank/DDBJ databases">
        <title>Improved OligoMM genomes.</title>
        <authorList>
            <person name="Garzetti D."/>
        </authorList>
    </citation>
    <scope>NUCLEOTIDE SEQUENCE [LARGE SCALE GENOMIC DNA]</scope>
    <source>
        <strain evidence="10">YL45</strain>
    </source>
</reference>
<dbReference type="Gene3D" id="3.20.20.140">
    <property type="entry name" value="Metal-dependent hydrolases"/>
    <property type="match status" value="1"/>
</dbReference>
<sequence>MPTGYLFRNAEVYAPEHLGRKDILVVGQKIIAIDNHIDAKVPGLEEVDLEGAIVTPGLIDQHIHVTGGGGEGGTVTRAPELNFSELVEAGITSFVGVSGTDSETRPIEALMAKVRALTKEGASGWMWTSNYRYPPTTVTGDVRKDLLTIPECLGVKIAMGDHRCSFPTTQEVLRVLSDCRVGGMICGHDSYLHVHLGDLPIAFPAFMECVKMGMPIKHIRPTHVGRHKVVFEQAIEFTKAGGYIDITTSGGNYMGDASDAFVMALENGAPIDRITFSSDGHGSMPRFDEKGEMVGLAVCKVSDNLLILQKLAKKIGLEKALLPLTRTIATALCLENKGTLEAGKDADLLVMNAEHQPVHLFMKGRQVMKDSKVIVKGTFEV</sequence>
<dbReference type="GO" id="GO:0006508">
    <property type="term" value="P:proteolysis"/>
    <property type="evidence" value="ECO:0007669"/>
    <property type="project" value="UniProtKB-KW"/>
</dbReference>
<dbReference type="SUPFAM" id="SSF51338">
    <property type="entry name" value="Composite domain of metallo-dependent hydrolases"/>
    <property type="match status" value="1"/>
</dbReference>
<feature type="binding site" evidence="5">
    <location>
        <position position="283"/>
    </location>
    <ligand>
        <name>substrate</name>
    </ligand>
</feature>
<feature type="binding site" evidence="5">
    <location>
        <position position="131"/>
    </location>
    <ligand>
        <name>substrate</name>
    </ligand>
</feature>
<evidence type="ECO:0000256" key="5">
    <source>
        <dbReference type="PIRSR" id="PIRSR001238-2"/>
    </source>
</evidence>
<dbReference type="InterPro" id="IPR006680">
    <property type="entry name" value="Amidohydro-rel"/>
</dbReference>
<comment type="subcellular location">
    <subcellularLocation>
        <location evidence="3">Cytoplasm</location>
    </subcellularLocation>
</comment>
<evidence type="ECO:0000259" key="8">
    <source>
        <dbReference type="Pfam" id="PF01979"/>
    </source>
</evidence>
<feature type="binding site" description="via carbamate group" evidence="6">
    <location>
        <position position="156"/>
    </location>
    <ligand>
        <name>Zn(2+)</name>
        <dbReference type="ChEBI" id="CHEBI:29105"/>
        <label>1</label>
        <note>catalytic</note>
    </ligand>
</feature>
<dbReference type="EC" id="3.4.19.-" evidence="3"/>
<feature type="active site" description="Proton acceptor" evidence="4">
    <location>
        <position position="279"/>
    </location>
</feature>
<organism evidence="9 10">
    <name type="scientific">Turicimonas muris</name>
    <dbReference type="NCBI Taxonomy" id="1796652"/>
    <lineage>
        <taxon>Bacteria</taxon>
        <taxon>Pseudomonadati</taxon>
        <taxon>Pseudomonadota</taxon>
        <taxon>Betaproteobacteria</taxon>
        <taxon>Burkholderiales</taxon>
        <taxon>Sutterellaceae</taxon>
        <taxon>Turicimonas</taxon>
    </lineage>
</organism>
<evidence type="ECO:0000256" key="1">
    <source>
        <dbReference type="ARBA" id="ARBA00010716"/>
    </source>
</evidence>
<dbReference type="PANTHER" id="PTHR11113">
    <property type="entry name" value="N-ACETYLGLUCOSAMINE-6-PHOSPHATE DEACETYLASE"/>
    <property type="match status" value="1"/>
</dbReference>
<feature type="binding site" evidence="6">
    <location>
        <position position="279"/>
    </location>
    <ligand>
        <name>Zn(2+)</name>
        <dbReference type="ChEBI" id="CHEBI:29105"/>
        <label>1</label>
        <note>catalytic</note>
    </ligand>
</feature>
<keyword evidence="3" id="KW-0482">Metalloprotease</keyword>